<protein>
    <submittedName>
        <fullName evidence="2">GAF domain-containing protein</fullName>
    </submittedName>
</protein>
<evidence type="ECO:0000259" key="1">
    <source>
        <dbReference type="Pfam" id="PF13185"/>
    </source>
</evidence>
<evidence type="ECO:0000313" key="2">
    <source>
        <dbReference type="EMBL" id="QQE72659.1"/>
    </source>
</evidence>
<evidence type="ECO:0000313" key="4">
    <source>
        <dbReference type="Proteomes" id="UP000595847"/>
    </source>
</evidence>
<dbReference type="AlphaFoldDB" id="A0A7T5JM24"/>
<dbReference type="EMBL" id="CP073708">
    <property type="protein sequence ID" value="QUO39737.1"/>
    <property type="molecule type" value="Genomic_DNA"/>
</dbReference>
<keyword evidence="5" id="KW-1185">Reference proteome</keyword>
<dbReference type="Proteomes" id="UP000595847">
    <property type="component" value="Chromosome"/>
</dbReference>
<accession>A0A7T5JM24</accession>
<dbReference type="RefSeq" id="WP_198826292.1">
    <property type="nucleotide sequence ID" value="NZ_CP066308.1"/>
</dbReference>
<dbReference type="SUPFAM" id="SSF55781">
    <property type="entry name" value="GAF domain-like"/>
    <property type="match status" value="1"/>
</dbReference>
<dbReference type="InterPro" id="IPR003018">
    <property type="entry name" value="GAF"/>
</dbReference>
<name>A0A7T5JM24_9BACL</name>
<sequence>MKPSNFDAAVVYFLDSTGDYFVAKHFYGISPESMKRLRKLPTDFIGGTVVRDGKTIVTEDLVQFYNKRPQLEEYKSLLSVPIKVRKETIGVLDVFTREHREFSSEDISLIESIGLQIGVASENAKLFEPIDAVTTKLRELVQLNQRLSSCLDQAYLIHLLTSELGRVFKAKVMFVTITNDRHVRVQTQGRYDGLLLRYDDSIKFGCFNKNPTSSIIMSLS</sequence>
<gene>
    <name evidence="2" type="ORF">JD108_11845</name>
    <name evidence="3" type="ORF">KDJ56_11790</name>
</gene>
<organism evidence="2 4">
    <name type="scientific">Brevibacillus composti</name>
    <dbReference type="NCBI Taxonomy" id="2796470"/>
    <lineage>
        <taxon>Bacteria</taxon>
        <taxon>Bacillati</taxon>
        <taxon>Bacillota</taxon>
        <taxon>Bacilli</taxon>
        <taxon>Bacillales</taxon>
        <taxon>Paenibacillaceae</taxon>
        <taxon>Brevibacillus</taxon>
    </lineage>
</organism>
<dbReference type="Pfam" id="PF13185">
    <property type="entry name" value="GAF_2"/>
    <property type="match status" value="1"/>
</dbReference>
<dbReference type="Gene3D" id="3.30.450.40">
    <property type="match status" value="1"/>
</dbReference>
<dbReference type="KEGG" id="bcop:JD108_11845"/>
<evidence type="ECO:0000313" key="5">
    <source>
        <dbReference type="Proteomes" id="UP000677234"/>
    </source>
</evidence>
<dbReference type="Proteomes" id="UP000677234">
    <property type="component" value="Chromosome"/>
</dbReference>
<dbReference type="EMBL" id="CP066308">
    <property type="protein sequence ID" value="QQE72659.1"/>
    <property type="molecule type" value="Genomic_DNA"/>
</dbReference>
<proteinExistence type="predicted"/>
<reference evidence="2 4" key="1">
    <citation type="submission" date="2020-12" db="EMBL/GenBank/DDBJ databases">
        <title>strain FJAT-54423T represents a novel species of the genus Brevibacillus.</title>
        <authorList>
            <person name="Tang R."/>
        </authorList>
    </citation>
    <scope>NUCLEOTIDE SEQUENCE [LARGE SCALE GENOMIC DNA]</scope>
    <source>
        <strain evidence="2 4">FJAT-54423</strain>
    </source>
</reference>
<dbReference type="InterPro" id="IPR029016">
    <property type="entry name" value="GAF-like_dom_sf"/>
</dbReference>
<evidence type="ECO:0000313" key="3">
    <source>
        <dbReference type="EMBL" id="QUO39737.1"/>
    </source>
</evidence>
<feature type="domain" description="GAF" evidence="1">
    <location>
        <begin position="6"/>
        <end position="120"/>
    </location>
</feature>
<reference evidence="3" key="2">
    <citation type="submission" date="2021-04" db="EMBL/GenBank/DDBJ databases">
        <title>Brevibacillus composti FJAT-54423, complete genome.</title>
        <authorList>
            <person name="Tang R."/>
        </authorList>
    </citation>
    <scope>NUCLEOTIDE SEQUENCE</scope>
    <source>
        <strain evidence="3">FJAT-54424</strain>
    </source>
</reference>